<comment type="similarity">
    <text evidence="1 3">Belongs to the short-chain dehydrogenases/reductases (SDR) family.</text>
</comment>
<keyword evidence="2" id="KW-0560">Oxidoreductase</keyword>
<protein>
    <submittedName>
        <fullName evidence="4">Uncharacterized protein</fullName>
    </submittedName>
</protein>
<dbReference type="Proteomes" id="UP000319257">
    <property type="component" value="Unassembled WGS sequence"/>
</dbReference>
<dbReference type="GO" id="GO:0016616">
    <property type="term" value="F:oxidoreductase activity, acting on the CH-OH group of donors, NAD or NADP as acceptor"/>
    <property type="evidence" value="ECO:0007669"/>
    <property type="project" value="TreeGrafter"/>
</dbReference>
<dbReference type="EMBL" id="SKBQ01000003">
    <property type="protein sequence ID" value="TPX12533.1"/>
    <property type="molecule type" value="Genomic_DNA"/>
</dbReference>
<evidence type="ECO:0000313" key="5">
    <source>
        <dbReference type="Proteomes" id="UP000319257"/>
    </source>
</evidence>
<accession>A0A507AY23</accession>
<evidence type="ECO:0000256" key="3">
    <source>
        <dbReference type="RuleBase" id="RU000363"/>
    </source>
</evidence>
<dbReference type="SUPFAM" id="SSF51735">
    <property type="entry name" value="NAD(P)-binding Rossmann-fold domains"/>
    <property type="match status" value="1"/>
</dbReference>
<dbReference type="CDD" id="cd05233">
    <property type="entry name" value="SDR_c"/>
    <property type="match status" value="1"/>
</dbReference>
<dbReference type="GeneID" id="41968157"/>
<comment type="caution">
    <text evidence="4">The sequence shown here is derived from an EMBL/GenBank/DDBJ whole genome shotgun (WGS) entry which is preliminary data.</text>
</comment>
<dbReference type="PRINTS" id="PR00081">
    <property type="entry name" value="GDHRDH"/>
</dbReference>
<dbReference type="PANTHER" id="PTHR42760">
    <property type="entry name" value="SHORT-CHAIN DEHYDROGENASES/REDUCTASES FAMILY MEMBER"/>
    <property type="match status" value="1"/>
</dbReference>
<dbReference type="Gene3D" id="3.40.50.720">
    <property type="entry name" value="NAD(P)-binding Rossmann-like Domain"/>
    <property type="match status" value="1"/>
</dbReference>
<dbReference type="PANTHER" id="PTHR42760:SF37">
    <property type="entry name" value="CLAVALDEHYDE DEHYDROGENASE"/>
    <property type="match status" value="1"/>
</dbReference>
<dbReference type="InParanoid" id="A0A507AY23"/>
<dbReference type="RefSeq" id="XP_030994244.1">
    <property type="nucleotide sequence ID" value="XM_031141813.1"/>
</dbReference>
<evidence type="ECO:0000313" key="4">
    <source>
        <dbReference type="EMBL" id="TPX12533.1"/>
    </source>
</evidence>
<dbReference type="Pfam" id="PF00106">
    <property type="entry name" value="adh_short"/>
    <property type="match status" value="1"/>
</dbReference>
<organism evidence="4 5">
    <name type="scientific">Thyridium curvatum</name>
    <dbReference type="NCBI Taxonomy" id="1093900"/>
    <lineage>
        <taxon>Eukaryota</taxon>
        <taxon>Fungi</taxon>
        <taxon>Dikarya</taxon>
        <taxon>Ascomycota</taxon>
        <taxon>Pezizomycotina</taxon>
        <taxon>Sordariomycetes</taxon>
        <taxon>Sordariomycetidae</taxon>
        <taxon>Thyridiales</taxon>
        <taxon>Thyridiaceae</taxon>
        <taxon>Thyridium</taxon>
    </lineage>
</organism>
<dbReference type="STRING" id="1093900.A0A507AY23"/>
<gene>
    <name evidence="4" type="ORF">E0L32_000710</name>
</gene>
<dbReference type="OrthoDB" id="1933717at2759"/>
<dbReference type="InterPro" id="IPR036291">
    <property type="entry name" value="NAD(P)-bd_dom_sf"/>
</dbReference>
<evidence type="ECO:0000256" key="1">
    <source>
        <dbReference type="ARBA" id="ARBA00006484"/>
    </source>
</evidence>
<keyword evidence="5" id="KW-1185">Reference proteome</keyword>
<dbReference type="PRINTS" id="PR00080">
    <property type="entry name" value="SDRFAMILY"/>
</dbReference>
<reference evidence="4 5" key="1">
    <citation type="submission" date="2019-06" db="EMBL/GenBank/DDBJ databases">
        <title>Draft genome sequence of the filamentous fungus Phialemoniopsis curvata isolated from diesel fuel.</title>
        <authorList>
            <person name="Varaljay V.A."/>
            <person name="Lyon W.J."/>
            <person name="Crouch A.L."/>
            <person name="Drake C.E."/>
            <person name="Hollomon J.M."/>
            <person name="Nadeau L.J."/>
            <person name="Nunn H.S."/>
            <person name="Stevenson B.S."/>
            <person name="Bojanowski C.L."/>
            <person name="Crookes-Goodson W.J."/>
        </authorList>
    </citation>
    <scope>NUCLEOTIDE SEQUENCE [LARGE SCALE GENOMIC DNA]</scope>
    <source>
        <strain evidence="4 5">D216</strain>
    </source>
</reference>
<proteinExistence type="inferred from homology"/>
<name>A0A507AY23_9PEZI</name>
<dbReference type="AlphaFoldDB" id="A0A507AY23"/>
<sequence>MDDKHLGNNFTTTIHQDTYPLIQSTKCDHRGRNVFITGASKGIGREMALSFAKAGAANVAVAARSEFGNIRDEIEQAAKSASRPVPNVLVLKLDVTDGRSVQHAASEFEKHCGHLDILVNNAGIVESPFQLIGDIDPAVWWTTMDVNLRGVYLMTRAFLPLLLRGDTKIIVNVGSVAQNYITPGASAYGVSKLALARFTEFIDAEYGKQGITAITIHPGAILTNLGRRLPDYMAENGWMTETEYLPADTVVFLTQQKRPWLSGRYISATWDMEELMQKEDEIVQGNLLKLRMLV</sequence>
<dbReference type="InterPro" id="IPR002347">
    <property type="entry name" value="SDR_fam"/>
</dbReference>
<evidence type="ECO:0000256" key="2">
    <source>
        <dbReference type="ARBA" id="ARBA00023002"/>
    </source>
</evidence>